<accession>A0A167B4L9</accession>
<comment type="caution">
    <text evidence="1">The sequence shown here is derived from an EMBL/GenBank/DDBJ whole genome shotgun (WGS) entry which is preliminary data.</text>
</comment>
<dbReference type="RefSeq" id="WP_068660270.1">
    <property type="nucleotide sequence ID" value="NZ_CP017770.1"/>
</dbReference>
<sequence>MNENQRINCMKCQHFYVTWDRQFPKGCRAYEFKTAIMPSHAVFASSGKACMSFEQKGNPRS</sequence>
<keyword evidence="2" id="KW-1185">Reference proteome</keyword>
<gene>
    <name evidence="1" type="ORF">PNBC_17115</name>
</gene>
<evidence type="ECO:0000313" key="2">
    <source>
        <dbReference type="Proteomes" id="UP000077134"/>
    </source>
</evidence>
<dbReference type="EMBL" id="LSFN01000036">
    <property type="protein sequence ID" value="OAB71736.1"/>
    <property type="molecule type" value="Genomic_DNA"/>
</dbReference>
<dbReference type="Proteomes" id="UP000077134">
    <property type="component" value="Unassembled WGS sequence"/>
</dbReference>
<evidence type="ECO:0000313" key="1">
    <source>
        <dbReference type="EMBL" id="OAB71736.1"/>
    </source>
</evidence>
<dbReference type="STRING" id="1763538.LPB68_13775"/>
<proteinExistence type="predicted"/>
<reference evidence="1 2" key="1">
    <citation type="submission" date="2016-02" db="EMBL/GenBank/DDBJ databases">
        <title>Paenibacillus sp. LPB0068, isolated from Crassostrea gigas.</title>
        <authorList>
            <person name="Shin S.-K."/>
            <person name="Yi H."/>
        </authorList>
    </citation>
    <scope>NUCLEOTIDE SEQUENCE [LARGE SCALE GENOMIC DNA]</scope>
    <source>
        <strain evidence="1 2">LPB0068</strain>
    </source>
</reference>
<dbReference type="AlphaFoldDB" id="A0A167B4L9"/>
<dbReference type="KEGG" id="pcx:LPB68_13775"/>
<protein>
    <submittedName>
        <fullName evidence="1">Uracil-DNA glycosylase</fullName>
    </submittedName>
</protein>
<organism evidence="1 2">
    <name type="scientific">Paenibacillus crassostreae</name>
    <dbReference type="NCBI Taxonomy" id="1763538"/>
    <lineage>
        <taxon>Bacteria</taxon>
        <taxon>Bacillati</taxon>
        <taxon>Bacillota</taxon>
        <taxon>Bacilli</taxon>
        <taxon>Bacillales</taxon>
        <taxon>Paenibacillaceae</taxon>
        <taxon>Paenibacillus</taxon>
    </lineage>
</organism>
<dbReference type="OrthoDB" id="9807346at2"/>
<name>A0A167B4L9_9BACL</name>